<dbReference type="EMBL" id="NFLW01000017">
    <property type="protein sequence ID" value="OUQ69377.1"/>
    <property type="molecule type" value="Genomic_DNA"/>
</dbReference>
<sequence length="493" mass="52681">MAALVLFAAFSSCSDDKNDGTDEGIEAKLLTFGFYAEDNSSILSEDYIATLSSTAAKVTMPAFIDKSALVARFTTNDGNIVLVDGVTQVSGTTANDFTAPVDYIVSNGKQNVKYTVTITKSSNMAWVAIPKFADAEIYGGGKVLKLSPTNNIPYLAFKHRKSATEDNKIAVVKFEDGAWKAVGPLAGFSDGEVASSYLDLDFGAAGIPYVAFSDNSVVAENGAVKGAASIMKWSGTTWEYVGNKGFIAAQSQNLHMVILNDMPMVLQKNNKAGVYARREMIVSTYNNSWTNGAITSAGAGYTIADCDLAKAGNNAYAIAISATNSMYSVHKYSNGQWEALLPESLESGATHTYSTGAKITVSENGVVYTLTGDDATTAGVYQERLKKYDPETKVWSTVGGNPLPLGFNLSTSSSIAVAIAPDGTPFVAYRDQGDQDYPKVIYLDNETKQWSDPVKLADVASDDIDIVFSSTGVGYISFVDSDNHVAVYKYIEK</sequence>
<dbReference type="Gene3D" id="2.60.40.2340">
    <property type="match status" value="1"/>
</dbReference>
<dbReference type="AlphaFoldDB" id="A0A1Y4VH01"/>
<accession>A0A1Y4VH01</accession>
<dbReference type="Proteomes" id="UP000196036">
    <property type="component" value="Unassembled WGS sequence"/>
</dbReference>
<dbReference type="SUPFAM" id="SSF117281">
    <property type="entry name" value="Kelch motif"/>
    <property type="match status" value="1"/>
</dbReference>
<name>A0A1Y4VH01_9BACE</name>
<gene>
    <name evidence="1" type="ORF">B5E52_10155</name>
</gene>
<dbReference type="Gene3D" id="2.120.10.80">
    <property type="entry name" value="Kelch-type beta propeller"/>
    <property type="match status" value="1"/>
</dbReference>
<organism evidence="1 2">
    <name type="scientific">Bacteroides xylanisolvens</name>
    <dbReference type="NCBI Taxonomy" id="371601"/>
    <lineage>
        <taxon>Bacteria</taxon>
        <taxon>Pseudomonadati</taxon>
        <taxon>Bacteroidota</taxon>
        <taxon>Bacteroidia</taxon>
        <taxon>Bacteroidales</taxon>
        <taxon>Bacteroidaceae</taxon>
        <taxon>Bacteroides</taxon>
    </lineage>
</organism>
<reference evidence="2" key="1">
    <citation type="submission" date="2017-04" db="EMBL/GenBank/DDBJ databases">
        <title>Function of individual gut microbiota members based on whole genome sequencing of pure cultures obtained from chicken caecum.</title>
        <authorList>
            <person name="Medvecky M."/>
            <person name="Cejkova D."/>
            <person name="Polansky O."/>
            <person name="Karasova D."/>
            <person name="Kubasova T."/>
            <person name="Cizek A."/>
            <person name="Rychlik I."/>
        </authorList>
    </citation>
    <scope>NUCLEOTIDE SEQUENCE [LARGE SCALE GENOMIC DNA]</scope>
    <source>
        <strain evidence="2">An109</strain>
    </source>
</reference>
<evidence type="ECO:0000313" key="2">
    <source>
        <dbReference type="Proteomes" id="UP000196036"/>
    </source>
</evidence>
<evidence type="ECO:0000313" key="1">
    <source>
        <dbReference type="EMBL" id="OUQ69377.1"/>
    </source>
</evidence>
<protein>
    <submittedName>
        <fullName evidence="1">Uncharacterized protein</fullName>
    </submittedName>
</protein>
<proteinExistence type="predicted"/>
<comment type="caution">
    <text evidence="1">The sequence shown here is derived from an EMBL/GenBank/DDBJ whole genome shotgun (WGS) entry which is preliminary data.</text>
</comment>
<dbReference type="InterPro" id="IPR015915">
    <property type="entry name" value="Kelch-typ_b-propeller"/>
</dbReference>